<evidence type="ECO:0000313" key="8">
    <source>
        <dbReference type="EMBL" id="ANP45201.1"/>
    </source>
</evidence>
<reference evidence="8 9" key="1">
    <citation type="submission" date="2015-11" db="EMBL/GenBank/DDBJ databases">
        <title>Whole-Genome Sequence of Candidatus Oderbacter manganicum from the National Park Lower Oder Valley, Germany.</title>
        <authorList>
            <person name="Braun B."/>
            <person name="Liere K."/>
            <person name="Szewzyk U."/>
        </authorList>
    </citation>
    <scope>NUCLEOTIDE SEQUENCE [LARGE SCALE GENOMIC DNA]</scope>
    <source>
        <strain evidence="8 9">OTSz_A_272</strain>
    </source>
</reference>
<gene>
    <name evidence="8" type="ORF">ATE48_04350</name>
</gene>
<evidence type="ECO:0000256" key="3">
    <source>
        <dbReference type="ARBA" id="ARBA00021840"/>
    </source>
</evidence>
<keyword evidence="5" id="KW-0233">DNA recombination</keyword>
<comment type="function">
    <text evidence="1">Involved in DNA recombination.</text>
</comment>
<dbReference type="Pfam" id="PF02646">
    <property type="entry name" value="RmuC"/>
    <property type="match status" value="1"/>
</dbReference>
<evidence type="ECO:0000256" key="4">
    <source>
        <dbReference type="ARBA" id="ARBA00023054"/>
    </source>
</evidence>
<feature type="compositionally biased region" description="Low complexity" evidence="7">
    <location>
        <begin position="420"/>
        <end position="429"/>
    </location>
</feature>
<dbReference type="STRING" id="1759059.ATE48_04350"/>
<dbReference type="InterPro" id="IPR003798">
    <property type="entry name" value="DNA_recombination_RmuC"/>
</dbReference>
<feature type="region of interest" description="Disordered" evidence="7">
    <location>
        <begin position="416"/>
        <end position="440"/>
    </location>
</feature>
<feature type="coiled-coil region" evidence="6">
    <location>
        <begin position="34"/>
        <end position="68"/>
    </location>
</feature>
<sequence length="440" mass="47625">MIESLPLLLALAAIGAAAFFAWRAMQAQALAGGAELIKAERDRALAELKVLREENTRLTAELAAALASKSERSESEEARFLALASKALEASQATFMSLANETFEKHKQAAQGGVKEVLAPAQEQLTKLAATVDALDKARIQDKSAMGEQVRQIVDAVGSTNKTTQNLLTALRASPKMRGRWGEQTLRNVLELSGLSAHVDFKEQFSTTDGEGARLRPDVVINLPGGRCIVVDSKVALSGYLDAVEATDEAARELHLKKHLAELKAHVKNLSSKEYQKHVPDTAEFVVLFVPGENFLAAAAERDPNLFDDAFAQKVILTTPTTMVALAKSIAYGWRQEDSAKNTQKIAELGREMHARMAIMVDKMTKVGDSIEKSVKSYNELVGSVESRVLPQARKFKELGAGDAGIEIAAAPQIESAPRALAPPEQLELMPPPQSAKRAR</sequence>
<organism evidence="8 9">
    <name type="scientific">Candidatus Viadribacter manganicus</name>
    <dbReference type="NCBI Taxonomy" id="1759059"/>
    <lineage>
        <taxon>Bacteria</taxon>
        <taxon>Pseudomonadati</taxon>
        <taxon>Pseudomonadota</taxon>
        <taxon>Alphaproteobacteria</taxon>
        <taxon>Hyphomonadales</taxon>
        <taxon>Hyphomonadaceae</taxon>
        <taxon>Candidatus Viadribacter</taxon>
    </lineage>
</organism>
<keyword evidence="4 6" id="KW-0175">Coiled coil</keyword>
<protein>
    <recommendedName>
        <fullName evidence="3">DNA recombination protein RmuC homolog</fullName>
    </recommendedName>
</protein>
<evidence type="ECO:0000256" key="2">
    <source>
        <dbReference type="ARBA" id="ARBA00009840"/>
    </source>
</evidence>
<accession>A0A1B1AF91</accession>
<evidence type="ECO:0000256" key="5">
    <source>
        <dbReference type="ARBA" id="ARBA00023172"/>
    </source>
</evidence>
<dbReference type="FunCoup" id="A0A1B1AF91">
    <property type="interactions" value="91"/>
</dbReference>
<comment type="similarity">
    <text evidence="2">Belongs to the RmuC family.</text>
</comment>
<dbReference type="PANTHER" id="PTHR30563">
    <property type="entry name" value="DNA RECOMBINATION PROTEIN RMUC"/>
    <property type="match status" value="1"/>
</dbReference>
<evidence type="ECO:0000313" key="9">
    <source>
        <dbReference type="Proteomes" id="UP000092498"/>
    </source>
</evidence>
<evidence type="ECO:0000256" key="6">
    <source>
        <dbReference type="SAM" id="Coils"/>
    </source>
</evidence>
<name>A0A1B1AF91_9PROT</name>
<dbReference type="PANTHER" id="PTHR30563:SF0">
    <property type="entry name" value="DNA RECOMBINATION PROTEIN RMUC"/>
    <property type="match status" value="1"/>
</dbReference>
<evidence type="ECO:0000256" key="1">
    <source>
        <dbReference type="ARBA" id="ARBA00003416"/>
    </source>
</evidence>
<dbReference type="InParanoid" id="A0A1B1AF91"/>
<dbReference type="OrthoDB" id="370725at2"/>
<dbReference type="Proteomes" id="UP000092498">
    <property type="component" value="Chromosome"/>
</dbReference>
<keyword evidence="9" id="KW-1185">Reference proteome</keyword>
<proteinExistence type="inferred from homology"/>
<evidence type="ECO:0000256" key="7">
    <source>
        <dbReference type="SAM" id="MobiDB-lite"/>
    </source>
</evidence>
<dbReference type="AlphaFoldDB" id="A0A1B1AF91"/>
<dbReference type="GO" id="GO:0006310">
    <property type="term" value="P:DNA recombination"/>
    <property type="evidence" value="ECO:0007669"/>
    <property type="project" value="UniProtKB-KW"/>
</dbReference>
<dbReference type="KEGG" id="cbot:ATE48_04350"/>
<dbReference type="RefSeq" id="WP_066768160.1">
    <property type="nucleotide sequence ID" value="NZ_CP013244.1"/>
</dbReference>
<dbReference type="EMBL" id="CP013244">
    <property type="protein sequence ID" value="ANP45201.1"/>
    <property type="molecule type" value="Genomic_DNA"/>
</dbReference>